<name>A0A1Y3E608_9BILA</name>
<organism evidence="2 3">
    <name type="scientific">Trichinella nativa</name>
    <dbReference type="NCBI Taxonomy" id="6335"/>
    <lineage>
        <taxon>Eukaryota</taxon>
        <taxon>Metazoa</taxon>
        <taxon>Ecdysozoa</taxon>
        <taxon>Nematoda</taxon>
        <taxon>Enoplea</taxon>
        <taxon>Dorylaimia</taxon>
        <taxon>Trichinellida</taxon>
        <taxon>Trichinellidae</taxon>
        <taxon>Trichinella</taxon>
    </lineage>
</organism>
<feature type="region of interest" description="Disordered" evidence="1">
    <location>
        <begin position="111"/>
        <end position="159"/>
    </location>
</feature>
<feature type="non-terminal residue" evidence="2">
    <location>
        <position position="1"/>
    </location>
</feature>
<protein>
    <submittedName>
        <fullName evidence="2">Uncharacterized protein</fullName>
    </submittedName>
</protein>
<comment type="caution">
    <text evidence="2">The sequence shown here is derived from an EMBL/GenBank/DDBJ whole genome shotgun (WGS) entry which is preliminary data.</text>
</comment>
<gene>
    <name evidence="2" type="ORF">D917_04358</name>
</gene>
<dbReference type="Proteomes" id="UP000243006">
    <property type="component" value="Unassembled WGS sequence"/>
</dbReference>
<sequence length="167" mass="18101">SAPYTPASVGSAGSQQGSHCVNVASNEMCNTEFSDLTFDTADLLPGDTASENLGNFFADSTMPDPGEFIQYFESTNFGEFGLSTDRLDVPLFDLEDGKRKSVGILDDISSNPSKLLLDDHKKTANPKKTHLKEEKKRSMAGDDDDDPLKPTLLSSSEMDDILSLLQS</sequence>
<dbReference type="AlphaFoldDB" id="A0A1Y3E608"/>
<evidence type="ECO:0000313" key="3">
    <source>
        <dbReference type="Proteomes" id="UP000243006"/>
    </source>
</evidence>
<reference evidence="2 3" key="1">
    <citation type="submission" date="2015-04" db="EMBL/GenBank/DDBJ databases">
        <title>Draft genome of the roundworm Trichinella nativa.</title>
        <authorList>
            <person name="Mitreva M."/>
        </authorList>
    </citation>
    <scope>NUCLEOTIDE SEQUENCE [LARGE SCALE GENOMIC DNA]</scope>
    <source>
        <strain evidence="2 3">ISS45</strain>
    </source>
</reference>
<dbReference type="EMBL" id="LVZM01023311">
    <property type="protein sequence ID" value="OUC40080.1"/>
    <property type="molecule type" value="Genomic_DNA"/>
</dbReference>
<evidence type="ECO:0000256" key="1">
    <source>
        <dbReference type="SAM" id="MobiDB-lite"/>
    </source>
</evidence>
<evidence type="ECO:0000313" key="2">
    <source>
        <dbReference type="EMBL" id="OUC40080.1"/>
    </source>
</evidence>
<proteinExistence type="predicted"/>
<feature type="compositionally biased region" description="Basic and acidic residues" evidence="1">
    <location>
        <begin position="131"/>
        <end position="140"/>
    </location>
</feature>
<accession>A0A1Y3E608</accession>